<keyword evidence="3" id="KW-1185">Reference proteome</keyword>
<dbReference type="OrthoDB" id="1449298at2"/>
<dbReference type="Proteomes" id="UP000317238">
    <property type="component" value="Unassembled WGS sequence"/>
</dbReference>
<name>A0A5C5XNZ2_9PLAN</name>
<reference evidence="2 3" key="1">
    <citation type="submission" date="2019-02" db="EMBL/GenBank/DDBJ databases">
        <title>Deep-cultivation of Planctomycetes and their phenomic and genomic characterization uncovers novel biology.</title>
        <authorList>
            <person name="Wiegand S."/>
            <person name="Jogler M."/>
            <person name="Boedeker C."/>
            <person name="Pinto D."/>
            <person name="Vollmers J."/>
            <person name="Rivas-Marin E."/>
            <person name="Kohn T."/>
            <person name="Peeters S.H."/>
            <person name="Heuer A."/>
            <person name="Rast P."/>
            <person name="Oberbeckmann S."/>
            <person name="Bunk B."/>
            <person name="Jeske O."/>
            <person name="Meyerdierks A."/>
            <person name="Storesund J.E."/>
            <person name="Kallscheuer N."/>
            <person name="Luecker S."/>
            <person name="Lage O.M."/>
            <person name="Pohl T."/>
            <person name="Merkel B.J."/>
            <person name="Hornburger P."/>
            <person name="Mueller R.-W."/>
            <person name="Bruemmer F."/>
            <person name="Labrenz M."/>
            <person name="Spormann A.M."/>
            <person name="Op Den Camp H."/>
            <person name="Overmann J."/>
            <person name="Amann R."/>
            <person name="Jetten M.S.M."/>
            <person name="Mascher T."/>
            <person name="Medema M.H."/>
            <person name="Devos D.P."/>
            <person name="Kaster A.-K."/>
            <person name="Ovreas L."/>
            <person name="Rohde M."/>
            <person name="Galperin M.Y."/>
            <person name="Jogler C."/>
        </authorList>
    </citation>
    <scope>NUCLEOTIDE SEQUENCE [LARGE SCALE GENOMIC DNA]</scope>
    <source>
        <strain evidence="2 3">Pan14r</strain>
    </source>
</reference>
<protein>
    <recommendedName>
        <fullName evidence="1">DUF6966 domain-containing protein</fullName>
    </recommendedName>
</protein>
<sequence length="144" mass="16218">MDASLTTFPRPRSVNAAVLPPRNFCDGKLNTMDDDNQRIIADADSQLIGKLDQILTLLGNGHWSKHFQTVRQELTGAETWEQKHTAASRIRSVYGGMGSFNDWYVDGDVDGVDFDDLRTQLYELSRTYERPEVARALLENEGLA</sequence>
<dbReference type="EMBL" id="SJPL01000005">
    <property type="protein sequence ID" value="TWT64917.1"/>
    <property type="molecule type" value="Genomic_DNA"/>
</dbReference>
<dbReference type="AlphaFoldDB" id="A0A5C5XNZ2"/>
<organism evidence="2 3">
    <name type="scientific">Crateriforma conspicua</name>
    <dbReference type="NCBI Taxonomy" id="2527996"/>
    <lineage>
        <taxon>Bacteria</taxon>
        <taxon>Pseudomonadati</taxon>
        <taxon>Planctomycetota</taxon>
        <taxon>Planctomycetia</taxon>
        <taxon>Planctomycetales</taxon>
        <taxon>Planctomycetaceae</taxon>
        <taxon>Crateriforma</taxon>
    </lineage>
</organism>
<gene>
    <name evidence="2" type="ORF">Pan14r_54870</name>
</gene>
<dbReference type="InterPro" id="IPR054239">
    <property type="entry name" value="DUF6966"/>
</dbReference>
<evidence type="ECO:0000313" key="3">
    <source>
        <dbReference type="Proteomes" id="UP000317238"/>
    </source>
</evidence>
<comment type="caution">
    <text evidence="2">The sequence shown here is derived from an EMBL/GenBank/DDBJ whole genome shotgun (WGS) entry which is preliminary data.</text>
</comment>
<evidence type="ECO:0000259" key="1">
    <source>
        <dbReference type="Pfam" id="PF22294"/>
    </source>
</evidence>
<dbReference type="Pfam" id="PF22294">
    <property type="entry name" value="DUF6966"/>
    <property type="match status" value="1"/>
</dbReference>
<accession>A0A5C5XNZ2</accession>
<evidence type="ECO:0000313" key="2">
    <source>
        <dbReference type="EMBL" id="TWT64917.1"/>
    </source>
</evidence>
<feature type="domain" description="DUF6966" evidence="1">
    <location>
        <begin position="59"/>
        <end position="107"/>
    </location>
</feature>
<proteinExistence type="predicted"/>
<dbReference type="RefSeq" id="WP_146441103.1">
    <property type="nucleotide sequence ID" value="NZ_SJPL01000005.1"/>
</dbReference>